<dbReference type="PANTHER" id="PTHR45436:SF5">
    <property type="entry name" value="SENSOR HISTIDINE KINASE TRCS"/>
    <property type="match status" value="1"/>
</dbReference>
<evidence type="ECO:0000256" key="7">
    <source>
        <dbReference type="ARBA" id="ARBA00022777"/>
    </source>
</evidence>
<feature type="transmembrane region" description="Helical" evidence="11">
    <location>
        <begin position="12"/>
        <end position="32"/>
    </location>
</feature>
<dbReference type="PROSITE" id="PS50109">
    <property type="entry name" value="HIS_KIN"/>
    <property type="match status" value="1"/>
</dbReference>
<keyword evidence="14" id="KW-0067">ATP-binding</keyword>
<dbReference type="InterPro" id="IPR004358">
    <property type="entry name" value="Sig_transdc_His_kin-like_C"/>
</dbReference>
<dbReference type="Pfam" id="PF00672">
    <property type="entry name" value="HAMP"/>
    <property type="match status" value="1"/>
</dbReference>
<dbReference type="Gene3D" id="1.10.287.130">
    <property type="match status" value="1"/>
</dbReference>
<keyword evidence="7" id="KW-0418">Kinase</keyword>
<comment type="caution">
    <text evidence="14">The sequence shown here is derived from an EMBL/GenBank/DDBJ whole genome shotgun (WGS) entry which is preliminary data.</text>
</comment>
<evidence type="ECO:0000313" key="14">
    <source>
        <dbReference type="EMBL" id="GAA3872051.1"/>
    </source>
</evidence>
<dbReference type="InterPro" id="IPR003594">
    <property type="entry name" value="HATPase_dom"/>
</dbReference>
<dbReference type="GO" id="GO:0005524">
    <property type="term" value="F:ATP binding"/>
    <property type="evidence" value="ECO:0007669"/>
    <property type="project" value="UniProtKB-KW"/>
</dbReference>
<accession>A0ABP7KBD3</accession>
<dbReference type="PROSITE" id="PS50885">
    <property type="entry name" value="HAMP"/>
    <property type="match status" value="1"/>
</dbReference>
<comment type="subcellular location">
    <subcellularLocation>
        <location evidence="2">Cell membrane</location>
    </subcellularLocation>
</comment>
<dbReference type="SMART" id="SM00388">
    <property type="entry name" value="HisKA"/>
    <property type="match status" value="1"/>
</dbReference>
<dbReference type="SMART" id="SM00304">
    <property type="entry name" value="HAMP"/>
    <property type="match status" value="1"/>
</dbReference>
<keyword evidence="5" id="KW-0808">Transferase</keyword>
<dbReference type="InterPro" id="IPR005467">
    <property type="entry name" value="His_kinase_dom"/>
</dbReference>
<dbReference type="CDD" id="cd06225">
    <property type="entry name" value="HAMP"/>
    <property type="match status" value="1"/>
</dbReference>
<evidence type="ECO:0000256" key="1">
    <source>
        <dbReference type="ARBA" id="ARBA00000085"/>
    </source>
</evidence>
<evidence type="ECO:0000256" key="9">
    <source>
        <dbReference type="ARBA" id="ARBA00023012"/>
    </source>
</evidence>
<dbReference type="CDD" id="cd00075">
    <property type="entry name" value="HATPase"/>
    <property type="match status" value="1"/>
</dbReference>
<dbReference type="CDD" id="cd00082">
    <property type="entry name" value="HisKA"/>
    <property type="match status" value="1"/>
</dbReference>
<evidence type="ECO:0000259" key="13">
    <source>
        <dbReference type="PROSITE" id="PS50885"/>
    </source>
</evidence>
<keyword evidence="4" id="KW-0597">Phosphoprotein</keyword>
<dbReference type="EC" id="2.7.13.3" evidence="3"/>
<sequence length="454" mass="47739">MRRLPGLSIRARITLGSLVVAAVLFSTAAFFFRLEVQSILAETTATLLKNDAAPIVSNLIAEPSATVEPPGEGQLVAVVDPTGLVQESTLPLSLASHTSMLTQLTGSPHEIQAGNSSYLVMATPVETPAGTWVIVTARNQEALGLLLDELTGVLITGTIVLIVGFGIASWLLTGAALRPVNRLREEAESLSEVGASAQLPVPAGRDEVSQLAVTLNAFIERLRRGVDREKQVVSDASHELRTPLAVLKTQLELAHLDSGNAPALLRDIDEASVTVDRLSRLATNLLELSKLESDQAPPETDWNGLVSEVTGSVDRARMTRGVRELEIAFEISGDDPHGRYTLSRTNMGQLVDNLIANSMAAIGASGTVTVSLSRQGDVAVVRVVDTGPGMPVDFLPIAFDRFSRTDGSRASGSGGSGLGLAVVHAIVDRAAGTITVANTGTGLAVEARLPRHLS</sequence>
<dbReference type="SMART" id="SM00387">
    <property type="entry name" value="HATPase_c"/>
    <property type="match status" value="1"/>
</dbReference>
<dbReference type="RefSeq" id="WP_345063826.1">
    <property type="nucleotide sequence ID" value="NZ_BAABCN010000002.1"/>
</dbReference>
<feature type="domain" description="HAMP" evidence="13">
    <location>
        <begin position="174"/>
        <end position="227"/>
    </location>
</feature>
<keyword evidence="15" id="KW-1185">Reference proteome</keyword>
<evidence type="ECO:0000313" key="15">
    <source>
        <dbReference type="Proteomes" id="UP001501803"/>
    </source>
</evidence>
<dbReference type="InterPro" id="IPR003661">
    <property type="entry name" value="HisK_dim/P_dom"/>
</dbReference>
<keyword evidence="9" id="KW-0902">Two-component regulatory system</keyword>
<dbReference type="EMBL" id="BAABCN010000002">
    <property type="protein sequence ID" value="GAA3872051.1"/>
    <property type="molecule type" value="Genomic_DNA"/>
</dbReference>
<dbReference type="PANTHER" id="PTHR45436">
    <property type="entry name" value="SENSOR HISTIDINE KINASE YKOH"/>
    <property type="match status" value="1"/>
</dbReference>
<feature type="transmembrane region" description="Helical" evidence="11">
    <location>
        <begin position="153"/>
        <end position="177"/>
    </location>
</feature>
<dbReference type="Pfam" id="PF00512">
    <property type="entry name" value="HisKA"/>
    <property type="match status" value="1"/>
</dbReference>
<keyword evidence="14" id="KW-0547">Nucleotide-binding</keyword>
<evidence type="ECO:0000256" key="3">
    <source>
        <dbReference type="ARBA" id="ARBA00012438"/>
    </source>
</evidence>
<comment type="catalytic activity">
    <reaction evidence="1">
        <text>ATP + protein L-histidine = ADP + protein N-phospho-L-histidine.</text>
        <dbReference type="EC" id="2.7.13.3"/>
    </reaction>
</comment>
<dbReference type="SUPFAM" id="SSF158472">
    <property type="entry name" value="HAMP domain-like"/>
    <property type="match status" value="1"/>
</dbReference>
<evidence type="ECO:0000256" key="2">
    <source>
        <dbReference type="ARBA" id="ARBA00004236"/>
    </source>
</evidence>
<evidence type="ECO:0000256" key="10">
    <source>
        <dbReference type="ARBA" id="ARBA00023136"/>
    </source>
</evidence>
<keyword evidence="8 11" id="KW-1133">Transmembrane helix</keyword>
<dbReference type="Gene3D" id="6.10.340.10">
    <property type="match status" value="1"/>
</dbReference>
<dbReference type="InterPro" id="IPR050428">
    <property type="entry name" value="TCS_sensor_his_kinase"/>
</dbReference>
<evidence type="ECO:0000256" key="5">
    <source>
        <dbReference type="ARBA" id="ARBA00022679"/>
    </source>
</evidence>
<dbReference type="Gene3D" id="3.30.565.10">
    <property type="entry name" value="Histidine kinase-like ATPase, C-terminal domain"/>
    <property type="match status" value="1"/>
</dbReference>
<protein>
    <recommendedName>
        <fullName evidence="3">histidine kinase</fullName>
        <ecNumber evidence="3">2.7.13.3</ecNumber>
    </recommendedName>
</protein>
<gene>
    <name evidence="14" type="ORF">GCM10022381_13880</name>
</gene>
<dbReference type="InterPro" id="IPR036890">
    <property type="entry name" value="HATPase_C_sf"/>
</dbReference>
<dbReference type="SUPFAM" id="SSF55874">
    <property type="entry name" value="ATPase domain of HSP90 chaperone/DNA topoisomerase II/histidine kinase"/>
    <property type="match status" value="1"/>
</dbReference>
<dbReference type="InterPro" id="IPR036097">
    <property type="entry name" value="HisK_dim/P_sf"/>
</dbReference>
<proteinExistence type="predicted"/>
<evidence type="ECO:0000256" key="8">
    <source>
        <dbReference type="ARBA" id="ARBA00022989"/>
    </source>
</evidence>
<evidence type="ECO:0000256" key="11">
    <source>
        <dbReference type="SAM" id="Phobius"/>
    </source>
</evidence>
<evidence type="ECO:0000256" key="4">
    <source>
        <dbReference type="ARBA" id="ARBA00022553"/>
    </source>
</evidence>
<dbReference type="Proteomes" id="UP001501803">
    <property type="component" value="Unassembled WGS sequence"/>
</dbReference>
<keyword evidence="10 11" id="KW-0472">Membrane</keyword>
<name>A0ABP7KBD3_9MICO</name>
<evidence type="ECO:0000256" key="6">
    <source>
        <dbReference type="ARBA" id="ARBA00022692"/>
    </source>
</evidence>
<reference evidence="15" key="1">
    <citation type="journal article" date="2019" name="Int. J. Syst. Evol. Microbiol.">
        <title>The Global Catalogue of Microorganisms (GCM) 10K type strain sequencing project: providing services to taxonomists for standard genome sequencing and annotation.</title>
        <authorList>
            <consortium name="The Broad Institute Genomics Platform"/>
            <consortium name="The Broad Institute Genome Sequencing Center for Infectious Disease"/>
            <person name="Wu L."/>
            <person name="Ma J."/>
        </authorList>
    </citation>
    <scope>NUCLEOTIDE SEQUENCE [LARGE SCALE GENOMIC DNA]</scope>
    <source>
        <strain evidence="15">JCM 17021</strain>
    </source>
</reference>
<organism evidence="14 15">
    <name type="scientific">Leifsonia kafniensis</name>
    <dbReference type="NCBI Taxonomy" id="475957"/>
    <lineage>
        <taxon>Bacteria</taxon>
        <taxon>Bacillati</taxon>
        <taxon>Actinomycetota</taxon>
        <taxon>Actinomycetes</taxon>
        <taxon>Micrococcales</taxon>
        <taxon>Microbacteriaceae</taxon>
        <taxon>Leifsonia</taxon>
    </lineage>
</organism>
<dbReference type="Pfam" id="PF02518">
    <property type="entry name" value="HATPase_c"/>
    <property type="match status" value="1"/>
</dbReference>
<dbReference type="InterPro" id="IPR003660">
    <property type="entry name" value="HAMP_dom"/>
</dbReference>
<keyword evidence="6 11" id="KW-0812">Transmembrane</keyword>
<feature type="domain" description="Histidine kinase" evidence="12">
    <location>
        <begin position="235"/>
        <end position="453"/>
    </location>
</feature>
<evidence type="ECO:0000259" key="12">
    <source>
        <dbReference type="PROSITE" id="PS50109"/>
    </source>
</evidence>
<dbReference type="SUPFAM" id="SSF47384">
    <property type="entry name" value="Homodimeric domain of signal transducing histidine kinase"/>
    <property type="match status" value="1"/>
</dbReference>
<dbReference type="PRINTS" id="PR00344">
    <property type="entry name" value="BCTRLSENSOR"/>
</dbReference>